<name>A0A9W8QQJ2_AKAMU</name>
<accession>A0A9W8QQJ2</accession>
<dbReference type="AlphaFoldDB" id="A0A9W8QQJ2"/>
<dbReference type="GeneID" id="80893419"/>
<gene>
    <name evidence="1" type="ORF">LMH87_006260</name>
</gene>
<comment type="caution">
    <text evidence="1">The sequence shown here is derived from an EMBL/GenBank/DDBJ whole genome shotgun (WGS) entry which is preliminary data.</text>
</comment>
<organism evidence="1 2">
    <name type="scientific">Akanthomyces muscarius</name>
    <name type="common">Entomopathogenic fungus</name>
    <name type="synonym">Lecanicillium muscarium</name>
    <dbReference type="NCBI Taxonomy" id="2231603"/>
    <lineage>
        <taxon>Eukaryota</taxon>
        <taxon>Fungi</taxon>
        <taxon>Dikarya</taxon>
        <taxon>Ascomycota</taxon>
        <taxon>Pezizomycotina</taxon>
        <taxon>Sordariomycetes</taxon>
        <taxon>Hypocreomycetidae</taxon>
        <taxon>Hypocreales</taxon>
        <taxon>Cordycipitaceae</taxon>
        <taxon>Akanthomyces</taxon>
    </lineage>
</organism>
<dbReference type="RefSeq" id="XP_056059507.1">
    <property type="nucleotide sequence ID" value="XM_056204118.1"/>
</dbReference>
<protein>
    <submittedName>
        <fullName evidence="1">Uncharacterized protein</fullName>
    </submittedName>
</protein>
<dbReference type="EMBL" id="JAJHUN010000001">
    <property type="protein sequence ID" value="KAJ4164592.1"/>
    <property type="molecule type" value="Genomic_DNA"/>
</dbReference>
<evidence type="ECO:0000313" key="1">
    <source>
        <dbReference type="EMBL" id="KAJ4164592.1"/>
    </source>
</evidence>
<dbReference type="Proteomes" id="UP001144673">
    <property type="component" value="Chromosome 1"/>
</dbReference>
<reference evidence="1" key="1">
    <citation type="journal article" date="2023" name="Access Microbiol">
        <title>De-novo genome assembly for Akanthomyces muscarius, a biocontrol agent of insect agricultural pests.</title>
        <authorList>
            <person name="Erdos Z."/>
            <person name="Studholme D.J."/>
            <person name="Raymond B."/>
            <person name="Sharma M."/>
        </authorList>
    </citation>
    <scope>NUCLEOTIDE SEQUENCE</scope>
    <source>
        <strain evidence="1">Ve6</strain>
    </source>
</reference>
<dbReference type="KEGG" id="amus:LMH87_006260"/>
<sequence>MARRILLLGRKGIVVDDAKSQIDDPGLEILGGTCIDDVRAAFADDAGGGGGGATGSIDHVFMGAGIDLELRLEIVREIFQRSSTTTVHLKDASSGPKGFLPFVKAVLEGLKENNL</sequence>
<proteinExistence type="predicted"/>
<evidence type="ECO:0000313" key="2">
    <source>
        <dbReference type="Proteomes" id="UP001144673"/>
    </source>
</evidence>
<keyword evidence="2" id="KW-1185">Reference proteome</keyword>